<sequence length="150" mass="16089">MAHDPGTARTESCDSAARETPIVLAMHAKETQKMKTRQVTQQKSVRNRFLMLPALAASLLLGGIGGASAEDKPAPKPAGLTSLIVETPEDGFALAIKLSQKAVGATQKDVEVRKSLRPIYANDPNSLIAVSHVVATHFQTISAANNYWRK</sequence>
<protein>
    <recommendedName>
        <fullName evidence="3">Peroxidase</fullName>
    </recommendedName>
</protein>
<name>S9ZFI8_9RHOO</name>
<organism evidence="1 2">
    <name type="scientific">Thauera terpenica 58Eu</name>
    <dbReference type="NCBI Taxonomy" id="1348657"/>
    <lineage>
        <taxon>Bacteria</taxon>
        <taxon>Pseudomonadati</taxon>
        <taxon>Pseudomonadota</taxon>
        <taxon>Betaproteobacteria</taxon>
        <taxon>Rhodocyclales</taxon>
        <taxon>Zoogloeaceae</taxon>
        <taxon>Thauera</taxon>
    </lineage>
</organism>
<evidence type="ECO:0000313" key="1">
    <source>
        <dbReference type="EMBL" id="EPZ16080.1"/>
    </source>
</evidence>
<evidence type="ECO:0008006" key="3">
    <source>
        <dbReference type="Google" id="ProtNLM"/>
    </source>
</evidence>
<dbReference type="AlphaFoldDB" id="S9ZFI8"/>
<dbReference type="STRING" id="1348657.M622_02580"/>
<dbReference type="Gene3D" id="6.10.80.10">
    <property type="entry name" value="Hexameric tyrosine-coordinated heme protein (HTHP)"/>
    <property type="match status" value="1"/>
</dbReference>
<reference evidence="1 2" key="1">
    <citation type="submission" date="2013-06" db="EMBL/GenBank/DDBJ databases">
        <title>Draft genome sequence of Thauera terpenica.</title>
        <authorList>
            <person name="Liu B."/>
            <person name="Frostegard A.H."/>
            <person name="Shapleigh J.P."/>
        </authorList>
    </citation>
    <scope>NUCLEOTIDE SEQUENCE [LARGE SCALE GENOMIC DNA]</scope>
    <source>
        <strain evidence="1 2">58Eu</strain>
    </source>
</reference>
<dbReference type="InterPro" id="IPR038125">
    <property type="entry name" value="HTHP_sf"/>
</dbReference>
<dbReference type="Proteomes" id="UP000015455">
    <property type="component" value="Unassembled WGS sequence"/>
</dbReference>
<dbReference type="EMBL" id="ATJV01000048">
    <property type="protein sequence ID" value="EPZ16080.1"/>
    <property type="molecule type" value="Genomic_DNA"/>
</dbReference>
<keyword evidence="2" id="KW-1185">Reference proteome</keyword>
<dbReference type="eggNOG" id="ENOG5032YGW">
    <property type="taxonomic scope" value="Bacteria"/>
</dbReference>
<dbReference type="InterPro" id="IPR021111">
    <property type="entry name" value="Hexamer_Tyr-coord_heme_pr_HTHP"/>
</dbReference>
<evidence type="ECO:0000313" key="2">
    <source>
        <dbReference type="Proteomes" id="UP000015455"/>
    </source>
</evidence>
<comment type="caution">
    <text evidence="1">The sequence shown here is derived from an EMBL/GenBank/DDBJ whole genome shotgun (WGS) entry which is preliminary data.</text>
</comment>
<dbReference type="PATRIC" id="fig|1348657.5.peg.1495"/>
<gene>
    <name evidence="1" type="ORF">M622_02580</name>
</gene>
<proteinExistence type="predicted"/>
<dbReference type="Pfam" id="PF11534">
    <property type="entry name" value="HTHP"/>
    <property type="match status" value="1"/>
</dbReference>
<accession>S9ZFI8</accession>